<evidence type="ECO:0000313" key="2">
    <source>
        <dbReference type="EMBL" id="KAK4417973.1"/>
    </source>
</evidence>
<protein>
    <submittedName>
        <fullName evidence="2">60S ribosomal protein L7a-1</fullName>
    </submittedName>
</protein>
<comment type="caution">
    <text evidence="2">The sequence shown here is derived from an EMBL/GenBank/DDBJ whole genome shotgun (WGS) entry which is preliminary data.</text>
</comment>
<sequence length="113" mass="12550">MNQNPHSVPAQRKENGSKEGRKAAGCSQEVEKVVNPLFEKSPKQFGLGEENGDPILYCQRGKLRLGTIVHKKTASVLCLTSVKNEDKLEFSKILEAIKANFNDKYDETSEEVG</sequence>
<dbReference type="AlphaFoldDB" id="A0AAE1XUV4"/>
<evidence type="ECO:0000256" key="1">
    <source>
        <dbReference type="SAM" id="MobiDB-lite"/>
    </source>
</evidence>
<gene>
    <name evidence="2" type="ORF">Salat_2210000</name>
</gene>
<proteinExistence type="predicted"/>
<organism evidence="2 3">
    <name type="scientific">Sesamum alatum</name>
    <dbReference type="NCBI Taxonomy" id="300844"/>
    <lineage>
        <taxon>Eukaryota</taxon>
        <taxon>Viridiplantae</taxon>
        <taxon>Streptophyta</taxon>
        <taxon>Embryophyta</taxon>
        <taxon>Tracheophyta</taxon>
        <taxon>Spermatophyta</taxon>
        <taxon>Magnoliopsida</taxon>
        <taxon>eudicotyledons</taxon>
        <taxon>Gunneridae</taxon>
        <taxon>Pentapetalae</taxon>
        <taxon>asterids</taxon>
        <taxon>lamiids</taxon>
        <taxon>Lamiales</taxon>
        <taxon>Pedaliaceae</taxon>
        <taxon>Sesamum</taxon>
    </lineage>
</organism>
<dbReference type="EMBL" id="JACGWO010000009">
    <property type="protein sequence ID" value="KAK4417973.1"/>
    <property type="molecule type" value="Genomic_DNA"/>
</dbReference>
<name>A0AAE1XUV4_9LAMI</name>
<evidence type="ECO:0000313" key="3">
    <source>
        <dbReference type="Proteomes" id="UP001293254"/>
    </source>
</evidence>
<accession>A0AAE1XUV4</accession>
<dbReference type="SUPFAM" id="SSF55315">
    <property type="entry name" value="L30e-like"/>
    <property type="match status" value="1"/>
</dbReference>
<dbReference type="InterPro" id="IPR029064">
    <property type="entry name" value="Ribosomal_eL30-like_sf"/>
</dbReference>
<feature type="compositionally biased region" description="Basic and acidic residues" evidence="1">
    <location>
        <begin position="11"/>
        <end position="22"/>
    </location>
</feature>
<dbReference type="Gene3D" id="3.30.1330.30">
    <property type="match status" value="1"/>
</dbReference>
<keyword evidence="2" id="KW-0687">Ribonucleoprotein</keyword>
<keyword evidence="2" id="KW-0689">Ribosomal protein</keyword>
<feature type="region of interest" description="Disordered" evidence="1">
    <location>
        <begin position="1"/>
        <end position="28"/>
    </location>
</feature>
<dbReference type="GO" id="GO:0005840">
    <property type="term" value="C:ribosome"/>
    <property type="evidence" value="ECO:0007669"/>
    <property type="project" value="UniProtKB-KW"/>
</dbReference>
<reference evidence="2" key="1">
    <citation type="submission" date="2020-06" db="EMBL/GenBank/DDBJ databases">
        <authorList>
            <person name="Li T."/>
            <person name="Hu X."/>
            <person name="Zhang T."/>
            <person name="Song X."/>
            <person name="Zhang H."/>
            <person name="Dai N."/>
            <person name="Sheng W."/>
            <person name="Hou X."/>
            <person name="Wei L."/>
        </authorList>
    </citation>
    <scope>NUCLEOTIDE SEQUENCE</scope>
    <source>
        <strain evidence="2">3651</strain>
        <tissue evidence="2">Leaf</tissue>
    </source>
</reference>
<keyword evidence="3" id="KW-1185">Reference proteome</keyword>
<reference evidence="2" key="2">
    <citation type="journal article" date="2024" name="Plant">
        <title>Genomic evolution and insights into agronomic trait innovations of Sesamum species.</title>
        <authorList>
            <person name="Miao H."/>
            <person name="Wang L."/>
            <person name="Qu L."/>
            <person name="Liu H."/>
            <person name="Sun Y."/>
            <person name="Le M."/>
            <person name="Wang Q."/>
            <person name="Wei S."/>
            <person name="Zheng Y."/>
            <person name="Lin W."/>
            <person name="Duan Y."/>
            <person name="Cao H."/>
            <person name="Xiong S."/>
            <person name="Wang X."/>
            <person name="Wei L."/>
            <person name="Li C."/>
            <person name="Ma Q."/>
            <person name="Ju M."/>
            <person name="Zhao R."/>
            <person name="Li G."/>
            <person name="Mu C."/>
            <person name="Tian Q."/>
            <person name="Mei H."/>
            <person name="Zhang T."/>
            <person name="Gao T."/>
            <person name="Zhang H."/>
        </authorList>
    </citation>
    <scope>NUCLEOTIDE SEQUENCE</scope>
    <source>
        <strain evidence="2">3651</strain>
    </source>
</reference>
<dbReference type="Proteomes" id="UP001293254">
    <property type="component" value="Unassembled WGS sequence"/>
</dbReference>